<dbReference type="AlphaFoldDB" id="A0A1M5QH44"/>
<reference evidence="1 2" key="1">
    <citation type="submission" date="2016-11" db="EMBL/GenBank/DDBJ databases">
        <authorList>
            <person name="Jaros S."/>
            <person name="Januszkiewicz K."/>
            <person name="Wedrychowicz H."/>
        </authorList>
    </citation>
    <scope>NUCLEOTIDE SEQUENCE [LARGE SCALE GENOMIC DNA]</scope>
    <source>
        <strain evidence="1 2">GAS242</strain>
    </source>
</reference>
<dbReference type="RefSeq" id="WP_079568965.1">
    <property type="nucleotide sequence ID" value="NZ_LT670818.1"/>
</dbReference>
<accession>A0A1M5QH44</accession>
<organism evidence="1 2">
    <name type="scientific">Bradyrhizobium erythrophlei</name>
    <dbReference type="NCBI Taxonomy" id="1437360"/>
    <lineage>
        <taxon>Bacteria</taxon>
        <taxon>Pseudomonadati</taxon>
        <taxon>Pseudomonadota</taxon>
        <taxon>Alphaproteobacteria</taxon>
        <taxon>Hyphomicrobiales</taxon>
        <taxon>Nitrobacteraceae</taxon>
        <taxon>Bradyrhizobium</taxon>
    </lineage>
</organism>
<evidence type="ECO:0000313" key="2">
    <source>
        <dbReference type="Proteomes" id="UP000190675"/>
    </source>
</evidence>
<name>A0A1M5QH44_9BRAD</name>
<dbReference type="EMBL" id="LT670818">
    <property type="protein sequence ID" value="SHH13130.1"/>
    <property type="molecule type" value="Genomic_DNA"/>
</dbReference>
<proteinExistence type="predicted"/>
<gene>
    <name evidence="1" type="ORF">SAMN05444169_5921</name>
</gene>
<evidence type="ECO:0000313" key="1">
    <source>
        <dbReference type="EMBL" id="SHH13130.1"/>
    </source>
</evidence>
<protein>
    <submittedName>
        <fullName evidence="1">Uncharacterized protein</fullName>
    </submittedName>
</protein>
<sequence>MPKQLPAELERVREAARRALGPVLPVSKSTSADQNLLFDAQRSEASRDLPPYYLIYFVLVDLLGFKNLGQFEKLSWSVPVDYHGRAFLIEHRKFGVGVFVRNPEADEEDAKEIVKYIKKAIKTAEPYFDWLADEALQSSKLNVVNNSAALHHRFTFFQSEYEKKAEEAERRKDERIVKKGNGWESVSRPSFGLRIEAGWLALAAIESFFSWTEHIFIHIAILRSKVTTGVGIAQLARADWSEKFKASFDLTDPVSKEFYDKLIELRQTLRNFVAHGAFGKDGEAFEFHSGAGAVPLMLPHRATKRRVRMTERLSFDDATALSTIKSFLTHLWSGPRAPAKLYIHESQLPVILTRVSDGSYSRAMLSIDEMTTLIDYLSHQFDRAANMDW</sequence>
<dbReference type="Proteomes" id="UP000190675">
    <property type="component" value="Chromosome I"/>
</dbReference>
<dbReference type="OrthoDB" id="6057847at2"/>